<gene>
    <name evidence="2" type="primary">6032469</name>
    <name evidence="1" type="ORF">CpipJ_CPIJ001578</name>
</gene>
<dbReference type="PANTHER" id="PTHR12829:SF4">
    <property type="entry name" value="N(6)-ADENINE-SPECIFIC METHYLTRANSFERASE METTL4"/>
    <property type="match status" value="1"/>
</dbReference>
<dbReference type="PANTHER" id="PTHR12829">
    <property type="entry name" value="N6-ADENOSINE-METHYLTRANSFERASE"/>
    <property type="match status" value="1"/>
</dbReference>
<dbReference type="eggNOG" id="KOG2356">
    <property type="taxonomic scope" value="Eukaryota"/>
</dbReference>
<protein>
    <recommendedName>
        <fullName evidence="4">Methyltransferase-like protein 4</fullName>
    </recommendedName>
</protein>
<dbReference type="InParanoid" id="B0W2X8"/>
<dbReference type="VEuPathDB" id="VectorBase:CQUJHB000485"/>
<keyword evidence="3" id="KW-1185">Reference proteome</keyword>
<dbReference type="FunCoup" id="B0W2X8">
    <property type="interactions" value="12"/>
</dbReference>
<organism>
    <name type="scientific">Culex quinquefasciatus</name>
    <name type="common">Southern house mosquito</name>
    <name type="synonym">Culex pungens</name>
    <dbReference type="NCBI Taxonomy" id="7176"/>
    <lineage>
        <taxon>Eukaryota</taxon>
        <taxon>Metazoa</taxon>
        <taxon>Ecdysozoa</taxon>
        <taxon>Arthropoda</taxon>
        <taxon>Hexapoda</taxon>
        <taxon>Insecta</taxon>
        <taxon>Pterygota</taxon>
        <taxon>Neoptera</taxon>
        <taxon>Endopterygota</taxon>
        <taxon>Diptera</taxon>
        <taxon>Nematocera</taxon>
        <taxon>Culicoidea</taxon>
        <taxon>Culicidae</taxon>
        <taxon>Culicinae</taxon>
        <taxon>Culicini</taxon>
        <taxon>Culex</taxon>
        <taxon>Culex</taxon>
    </lineage>
</organism>
<evidence type="ECO:0000313" key="2">
    <source>
        <dbReference type="EnsemblMetazoa" id="CPIJ001578-PA"/>
    </source>
</evidence>
<name>B0W2X8_CULQU</name>
<dbReference type="GO" id="GO:0032259">
    <property type="term" value="P:methylation"/>
    <property type="evidence" value="ECO:0007669"/>
    <property type="project" value="InterPro"/>
</dbReference>
<reference evidence="1" key="1">
    <citation type="submission" date="2007-03" db="EMBL/GenBank/DDBJ databases">
        <title>Annotation of Culex pipiens quinquefasciatus.</title>
        <authorList>
            <consortium name="The Broad Institute Genome Sequencing Platform"/>
            <person name="Atkinson P.W."/>
            <person name="Hemingway J."/>
            <person name="Christensen B.M."/>
            <person name="Higgs S."/>
            <person name="Kodira C."/>
            <person name="Hannick L."/>
            <person name="Megy K."/>
            <person name="O'Leary S."/>
            <person name="Pearson M."/>
            <person name="Haas B.J."/>
            <person name="Mauceli E."/>
            <person name="Wortman J.R."/>
            <person name="Lee N.H."/>
            <person name="Guigo R."/>
            <person name="Stanke M."/>
            <person name="Alvarado L."/>
            <person name="Amedeo P."/>
            <person name="Antoine C.H."/>
            <person name="Arensburger P."/>
            <person name="Bidwell S.L."/>
            <person name="Crawford M."/>
            <person name="Camaro F."/>
            <person name="Devon K."/>
            <person name="Engels R."/>
            <person name="Hammond M."/>
            <person name="Howarth C."/>
            <person name="Koehrsen M."/>
            <person name="Lawson D."/>
            <person name="Montgomery P."/>
            <person name="Nene V."/>
            <person name="Nusbaum C."/>
            <person name="Puiu D."/>
            <person name="Romero-Severson J."/>
            <person name="Severson D.W."/>
            <person name="Shumway M."/>
            <person name="Sisk P."/>
            <person name="Stolte C."/>
            <person name="Zeng Q."/>
            <person name="Eisenstadt E."/>
            <person name="Fraser-Liggett C."/>
            <person name="Strausberg R."/>
            <person name="Galagan J."/>
            <person name="Birren B."/>
            <person name="Collins F.H."/>
        </authorList>
    </citation>
    <scope>NUCLEOTIDE SEQUENCE [LARGE SCALE GENOMIC DNA]</scope>
    <source>
        <strain evidence="1">JHB</strain>
    </source>
</reference>
<dbReference type="VEuPathDB" id="VectorBase:CPIJ001578"/>
<dbReference type="InterPro" id="IPR002052">
    <property type="entry name" value="DNA_methylase_N6_adenine_CS"/>
</dbReference>
<reference evidence="2" key="2">
    <citation type="submission" date="2020-05" db="UniProtKB">
        <authorList>
            <consortium name="EnsemblMetazoa"/>
        </authorList>
    </citation>
    <scope>IDENTIFICATION</scope>
    <source>
        <strain evidence="2">JHB</strain>
    </source>
</reference>
<accession>B0W2X8</accession>
<dbReference type="InterPro" id="IPR007757">
    <property type="entry name" value="MT-A70-like"/>
</dbReference>
<dbReference type="PROSITE" id="PS00092">
    <property type="entry name" value="N6_MTASE"/>
    <property type="match status" value="1"/>
</dbReference>
<dbReference type="OrthoDB" id="61116at2759"/>
<dbReference type="AlphaFoldDB" id="B0W2X8"/>
<dbReference type="EnsemblMetazoa" id="CPIJ001578-RA">
    <property type="protein sequence ID" value="CPIJ001578-PA"/>
    <property type="gene ID" value="CPIJ001578"/>
</dbReference>
<dbReference type="InterPro" id="IPR029063">
    <property type="entry name" value="SAM-dependent_MTases_sf"/>
</dbReference>
<dbReference type="GO" id="GO:0008168">
    <property type="term" value="F:methyltransferase activity"/>
    <property type="evidence" value="ECO:0007669"/>
    <property type="project" value="InterPro"/>
</dbReference>
<dbReference type="KEGG" id="cqu:CpipJ_CPIJ001578"/>
<sequence length="255" mass="29460">MGYQLLSDTVVLLDHKAAVDKIYSNYKFYDDSVVRSNHTEFLKLSNLPAPTEECDNRTALEFVDGFNRDDRYDRSKTYNGANSTQFVVLAEFASQSYLIPPNCRFFNSEVSNLANLLAPDDRFDFVVLDPPWWNKYIRRTKAVNTNWYWVKVTKFGEPVCAFNGSNKKQPYEQIFIAVGENNTTFEIPKERFIYSVPSAFHSNKPPLVDLFESLLPERPKCLEIFARNVYPNFTSVGTEVLKLQNANLFDVVKRV</sequence>
<dbReference type="EMBL" id="DS231829">
    <property type="protein sequence ID" value="EDS30337.1"/>
    <property type="molecule type" value="Genomic_DNA"/>
</dbReference>
<dbReference type="Pfam" id="PF05063">
    <property type="entry name" value="MT-A70"/>
    <property type="match status" value="1"/>
</dbReference>
<dbReference type="GO" id="GO:0005634">
    <property type="term" value="C:nucleus"/>
    <property type="evidence" value="ECO:0007669"/>
    <property type="project" value="TreeGrafter"/>
</dbReference>
<dbReference type="Proteomes" id="UP000002320">
    <property type="component" value="Unassembled WGS sequence"/>
</dbReference>
<dbReference type="GO" id="GO:0003676">
    <property type="term" value="F:nucleic acid binding"/>
    <property type="evidence" value="ECO:0007669"/>
    <property type="project" value="InterPro"/>
</dbReference>
<evidence type="ECO:0008006" key="4">
    <source>
        <dbReference type="Google" id="ProtNLM"/>
    </source>
</evidence>
<evidence type="ECO:0000313" key="3">
    <source>
        <dbReference type="Proteomes" id="UP000002320"/>
    </source>
</evidence>
<proteinExistence type="predicted"/>
<dbReference type="HOGENOM" id="CLU_1090905_0_0_1"/>
<dbReference type="STRING" id="7176.B0W2X8"/>
<evidence type="ECO:0000313" key="1">
    <source>
        <dbReference type="EMBL" id="EDS30337.1"/>
    </source>
</evidence>
<dbReference type="SUPFAM" id="SSF53335">
    <property type="entry name" value="S-adenosyl-L-methionine-dependent methyltransferases"/>
    <property type="match status" value="1"/>
</dbReference>